<keyword evidence="1" id="KW-0805">Transcription regulation</keyword>
<dbReference type="InterPro" id="IPR020449">
    <property type="entry name" value="Tscrpt_reg_AraC-type_HTH"/>
</dbReference>
<feature type="domain" description="HTH araC/xylS-type" evidence="4">
    <location>
        <begin position="111"/>
        <end position="209"/>
    </location>
</feature>
<dbReference type="PANTHER" id="PTHR43280:SF2">
    <property type="entry name" value="HTH-TYPE TRANSCRIPTIONAL REGULATOR EXSA"/>
    <property type="match status" value="1"/>
</dbReference>
<dbReference type="EMBL" id="AJWY01013207">
    <property type="protein sequence ID" value="EKC47761.1"/>
    <property type="molecule type" value="Genomic_DNA"/>
</dbReference>
<organism evidence="5">
    <name type="scientific">human gut metagenome</name>
    <dbReference type="NCBI Taxonomy" id="408170"/>
    <lineage>
        <taxon>unclassified sequences</taxon>
        <taxon>metagenomes</taxon>
        <taxon>organismal metagenomes</taxon>
    </lineage>
</organism>
<feature type="non-terminal residue" evidence="5">
    <location>
        <position position="1"/>
    </location>
</feature>
<dbReference type="GO" id="GO:0043565">
    <property type="term" value="F:sequence-specific DNA binding"/>
    <property type="evidence" value="ECO:0007669"/>
    <property type="project" value="InterPro"/>
</dbReference>
<dbReference type="InterPro" id="IPR018060">
    <property type="entry name" value="HTH_AraC"/>
</dbReference>
<comment type="caution">
    <text evidence="5">The sequence shown here is derived from an EMBL/GenBank/DDBJ whole genome shotgun (WGS) entry which is preliminary data.</text>
</comment>
<dbReference type="SMART" id="SM00342">
    <property type="entry name" value="HTH_ARAC"/>
    <property type="match status" value="1"/>
</dbReference>
<dbReference type="PROSITE" id="PS01124">
    <property type="entry name" value="HTH_ARAC_FAMILY_2"/>
    <property type="match status" value="1"/>
</dbReference>
<keyword evidence="2" id="KW-0238">DNA-binding</keyword>
<keyword evidence="3" id="KW-0804">Transcription</keyword>
<gene>
    <name evidence="5" type="ORF">LEA_19216</name>
</gene>
<dbReference type="Pfam" id="PF12833">
    <property type="entry name" value="HTH_18"/>
    <property type="match status" value="1"/>
</dbReference>
<protein>
    <submittedName>
        <fullName evidence="5">Two-component response regulator</fullName>
    </submittedName>
</protein>
<evidence type="ECO:0000256" key="2">
    <source>
        <dbReference type="ARBA" id="ARBA00023125"/>
    </source>
</evidence>
<dbReference type="PRINTS" id="PR00032">
    <property type="entry name" value="HTHARAC"/>
</dbReference>
<evidence type="ECO:0000313" key="5">
    <source>
        <dbReference type="EMBL" id="EKC47761.1"/>
    </source>
</evidence>
<name>K1SK81_9ZZZZ</name>
<reference evidence="5" key="1">
    <citation type="journal article" date="2013" name="Environ. Microbiol.">
        <title>Microbiota from the distal guts of lean and obese adolescents exhibit partial functional redundancy besides clear differences in community structure.</title>
        <authorList>
            <person name="Ferrer M."/>
            <person name="Ruiz A."/>
            <person name="Lanza F."/>
            <person name="Haange S.B."/>
            <person name="Oberbach A."/>
            <person name="Till H."/>
            <person name="Bargiela R."/>
            <person name="Campoy C."/>
            <person name="Segura M.T."/>
            <person name="Richter M."/>
            <person name="von Bergen M."/>
            <person name="Seifert J."/>
            <person name="Suarez A."/>
        </authorList>
    </citation>
    <scope>NUCLEOTIDE SEQUENCE</scope>
</reference>
<dbReference type="SUPFAM" id="SSF46689">
    <property type="entry name" value="Homeodomain-like"/>
    <property type="match status" value="2"/>
</dbReference>
<dbReference type="GO" id="GO:0003700">
    <property type="term" value="F:DNA-binding transcription factor activity"/>
    <property type="evidence" value="ECO:0007669"/>
    <property type="project" value="InterPro"/>
</dbReference>
<dbReference type="AlphaFoldDB" id="K1SK81"/>
<sequence length="211" mass="24190">PMQDILDRYCKEMEHAIEVLDPAEASKCGEELKNAVMSVPDVRGREIQETVLSAGRFFIVRVRATSPTIFEEKCMHCGSAEELFHELSTLQEELMTEALEARQGETSRPIRQAKQYVHKHYAENITLEEVCDHVGFSVAYFSALFKKETGEGFAKYLMRVRMDEAKTLLRETGLSVTEICERVGYNDRKHFTQTFHKIAGVNPAEYRKLYG</sequence>
<proteinExistence type="predicted"/>
<evidence type="ECO:0000256" key="3">
    <source>
        <dbReference type="ARBA" id="ARBA00023163"/>
    </source>
</evidence>
<dbReference type="Gene3D" id="1.10.10.60">
    <property type="entry name" value="Homeodomain-like"/>
    <property type="match status" value="2"/>
</dbReference>
<dbReference type="InterPro" id="IPR009057">
    <property type="entry name" value="Homeodomain-like_sf"/>
</dbReference>
<evidence type="ECO:0000256" key="1">
    <source>
        <dbReference type="ARBA" id="ARBA00023015"/>
    </source>
</evidence>
<dbReference type="PANTHER" id="PTHR43280">
    <property type="entry name" value="ARAC-FAMILY TRANSCRIPTIONAL REGULATOR"/>
    <property type="match status" value="1"/>
</dbReference>
<evidence type="ECO:0000259" key="4">
    <source>
        <dbReference type="PROSITE" id="PS01124"/>
    </source>
</evidence>
<accession>K1SK81</accession>